<proteinExistence type="predicted"/>
<feature type="compositionally biased region" description="Basic and acidic residues" evidence="5">
    <location>
        <begin position="2487"/>
        <end position="2515"/>
    </location>
</feature>
<feature type="compositionally biased region" description="Low complexity" evidence="5">
    <location>
        <begin position="3625"/>
        <end position="3641"/>
    </location>
</feature>
<dbReference type="GO" id="GO:0005509">
    <property type="term" value="F:calcium ion binding"/>
    <property type="evidence" value="ECO:0007669"/>
    <property type="project" value="InterPro"/>
</dbReference>
<feature type="region of interest" description="Disordered" evidence="5">
    <location>
        <begin position="2849"/>
        <end position="3057"/>
    </location>
</feature>
<evidence type="ECO:0000256" key="2">
    <source>
        <dbReference type="ARBA" id="ARBA00022525"/>
    </source>
</evidence>
<feature type="compositionally biased region" description="Basic and acidic residues" evidence="5">
    <location>
        <begin position="2104"/>
        <end position="2130"/>
    </location>
</feature>
<keyword evidence="3" id="KW-0732">Signal</keyword>
<evidence type="ECO:0000256" key="4">
    <source>
        <dbReference type="ARBA" id="ARBA00023088"/>
    </source>
</evidence>
<gene>
    <name evidence="7" type="primary">ebh</name>
    <name evidence="7" type="ORF">NCTC12957_01109</name>
</gene>
<feature type="compositionally biased region" description="Polar residues" evidence="5">
    <location>
        <begin position="2677"/>
        <end position="2699"/>
    </location>
</feature>
<dbReference type="Pfam" id="PF18938">
    <property type="entry name" value="aRib"/>
    <property type="match status" value="2"/>
</dbReference>
<feature type="region of interest" description="Disordered" evidence="5">
    <location>
        <begin position="2104"/>
        <end position="2135"/>
    </location>
</feature>
<sequence length="3897" mass="402344">METFFKRLTKFRFGIRKYNVGTVSVLLGVSAFLALQPEQTVLAEMTDTEIGLSVDGEAASGVGASDNSEGNVSNLLEKLEISNKVAVAQASHLTAGEKEQVVAMLWASNPTLSKETVIDVTDSGAVTVTQPNHTPFHLVASDVIEELPQVEVPTDNRSNISGILDKLQISNKVAVVQASHLTVEEKEQVVEMLRASNPTLSQETVIEVADNGEVTVTQPEHIPFYLAASDIVEELPQADTATKSEKAVPPLVEGEKEKPVADRSEIEKEKEEPHLPEAASTSAAVPSSKEESSHQKEVDKASGNDTKLRRLRSAETTTNTDPSQHFKQYIGTSVERLKNQIIFLDFNDRNALSNIGPGDTLQVGTRFVKEIVPGYTITLEVTKLRPFNATDLYRQRGGKNYNANAINRNNNTNAPASIILTNQDPNYSAAKNAGLDTRGKTVIQSQNDGDNVGVEFSIRANLNGRDVPANVVLMTGEEPTEHELEIYTTDGQPFELLTELSGRRTTTSYVPTNDPFAAPNSAKYTTGSWWNQVTKVDEGWLNREVTPETKQTITKNGVTYADGLGTRVFGPIIAKNHTHSVPIVLTRDARNVGVYLNSSGKQGAMIGFVIFDTGDAPASYGEARHTISKGVNQNLQQPYLGTTPPDTDIASNNASAVAWEGDDTTGSADEGTRQLLGSGTILDKDGNDTQGNYPLQKAGDSEYRLKVLASNNGSAPAYARAFIDFNGDGVFDTDAESSEIVRVTSNNQEVTFIFRDIPQNVDITKVALGGRIRIALDRGDIEQPTGTAYSGEVEDFQIQQTIPPRGSKQETRAKKGETQSARVVFTAYGKRSYDVHTDNQLDTTRPYKFVVNGQVSDETTLRVNGQGTYVLNPSTGDITFTPEEDFVGKATGVVVRAWDQNGAHTGWTAEDQSGLTNINTISGKTMDAVYIPEVVIPDLTTSDVETTGLQGQTQTAKPLFYRNDNNSEMVSSTTYPVQLIAPGATTPTSDPVTVTGQGLYSIGADGQVSFKPEKTFTGAAMPIRVTLTTKVGMDKSGNPVLRTATATYSPTVTAVVPQGEAATSRGEQGNTQTAEVLFTPGHESIPMDNQVAATFSDGTTNKTINGEGSYSLSPDGRVTFTPEAQFVGVASLLEIIRQDINGTRATGTYQATVTRDATKPTVAALANQIVEQNSSVSIQPQISDNIGVTAVTVAGLPAGLVADAQGQITGTVTAPPGVYTITVMASDQAGNVSDPQTFILMVIDKSELTSKVNEKDAVKGTVQYQQADTSKKDAYDQAIRAGQEVLADPNTNQEAINQAIQAIEAAKNALNGEVNSGKDTAKTAIDTAADTKKQAIDNRQDLTDEEKAAAKADVDTKASEAKSAIDAATTNEAVETAKSAGVDSISAINPPATAKDTAKTAIDTAAAAKKQAIDNRQDLTDEEKAAAKADVDTKASEAKSAIDAATTNEAVETAKTAGTESISSVNPPATAKETAKTAIDTAAEAKKQAIDNRKDLTDEEKATAKADVDTKASEAKSAIDSATTDAGVETAKTAGVDSISAINPPATAKDTAKSAIDTAAAAKKQAIDNRQDLTDEEKAAAKSDVDTKANEAKAAIDAATTNEAVETAKIAGTDSISSVNPPATAKDTAKTAIDTAAAAKKQAIDNRQDLTDEEKAAAKADVDTKASEAKSAIDAATTNEAVETAKSAGVDSISAINPPATAKDTAKTAIDTAAAAKKQAIDNRQDLTDEEKAAAKADVDTKASEAKSAIDAATTNEAVETAKTAGTESISSVNPPATAKETAKTAIDTAAEAKKQAIDNRKDLTDEEKATAKADVDTKASEAKSAIDSATTDAGVETAKTAGVDSISAINPPATAKDTAKSAIDTAAAAKKQAIDNRQDLTDEEKAAAKSDVDTKANEAKAAIDAATTNEAVETAKIAGTDSISSVNPPATAKDTAKTAIDTAAAAKKQEIDNRQDLTDEEKAAAKADVDTKASEAKSAIDSATTDAGVETAKTAGTDSISSVNPPATAKDTAKSAIDTAAEAKKQAIDNRKDLTDEEKAAAKADVDTKASEAKSAIDSATTDAGVETAKTAGVDSISAINPPATAKDTAKSAIDTAAAAKKQAIDNRKDLTDEEKAAAKSDVDTKANEAKASIDSATTNAGVETAKTAGVDSISAINPPATAKDTAKSAIDTAAAAKKQEIDNRQDLTDEEKAAAKAEVDTKASEAKSAIDSATTNAEVDAAKMAGVDSITAINPPATAKDTAKAAIDRAAEAKKQEIDNRQDLTDEEKAAAKSDVDTKASEAKSAIDSATTDAGVETAKTAGVDSISAINPPATAKDTAKTAIDTAAAAKKQEIDNRQDLTDEEKAAAKSDVDTKASEAKSAIDSATTNAGVETAKTAGVDSISAINPPATAKDTAKTAIDTAAEAKKQAIDNRKDLTDEEKAAAKSDVDTKASEAKSAIDAATTNEAVETAKTAGTESISSVNPPATAKDTAKSAIDTAAAAKKQEIDNRQDLTDEEKAAAKADVDTKANEAKSAIDAATTNEAVETAKTAGTESISSVNPPATAKDTAKTAIDTAAEAKKQAIDNRQDLTDEEKAAAKSDVDTKANDAKSAIDAATTNEAVETAKTAGTESISSVNPPATAKDTAKTAIDTAAAAKKQEIDNRKDLTDEEKAAAKSDVDTKASEAKSAIDAATTNEAVETAKTAGTESISSVNPPATAKETAKTAIDTAAEAKKQAIDNRKDLTDEEKATAKSDVDTKANEAKSAIDSATTDAGVETAKTAGVDSISAINPPATAKETAKSAIDTAAAAKKQEIDNRKDLTDEEKAAAKSDVDTKANDAKSAIDSATTDAGVETAKTAGVDSISAINPPATAKDTAKSAIDTAAAAKKQEIDNRQDLTDEEKATAKSDVDTKASEAKSAIDAATTNEAVETAKTAGVDSISAINPPATAKDTAKSAIDTAAAAKKQEIDNRQDLTDEEKAAAKADVDTKASEAKSAIDAATTNEAVETAKTAGTESISSVNPPATAKKTAKTAIDTAAAAKKQEIDNRQDLTDEEKAAAKADVDTKANDAKSAIDSATTDAGVETAKTAGVDSISAINPPATAKDTAKTAIGTAAAVKKQEIDNRQDLTDEEKAAAKSDVDTKANEAKASIDSATTNAGVETAKTAGTESISSVNPPATAKDTAKTAIDTAAEAKKQEIDNRQDLTDEEKAATKADVDTKANDAKSAIDSATTNAGVETAKTAGTESISLVNPPATAKDTAKSAIDTAAAAKKQEIDNRKDLTDEEKATAKSDVDTKASEAKSAIDAATTNEAVETAKTAGTESISSVNPPATAKDTAKTAIDTAAEAKKQAIDNRQDLTDEEKAAAKSDVDTKASEAKSAIDSATTDAGVETAKTAGVDSISAINPPATAKDTAKTAIDTAAAAKKQEIDNRKDLTDEEKAAAKSDVDTKANEAKSAIDAATTNEAVETAKTAGVDSISAINPPATAKDTAKSAIDTAAAAKKQEIDNRQDLTDEEKAAAKSEVDTKASEAKSAIDSATTDAGVETAKTAGVDSISAINPPATAKDTAKSAIDTAAAAKKQEIDNRQDLTDEEKAAAKADVDTKASEAKSAIDAATTNEAVETAKTAGVDSISAINPPATAKDTAKSAIDTAAAAKKQEIDNRQDLTDEEKAAAKSDVDTKANDAKASIDSATTDAGVETAKTAGVDSISAINPPATAKDTAKSAIDTAAAAKKQEIDNRQDLTDEEKAAAKADVDTKANDAKAAIDAATTNEAVETAKTAGVDSITAINPPATAKDTAKAAIDRAAEAKKREIDARSDLTAEEKAAAKAEVDALAIVAKAAIDEAGDNAGVALALEKGLVAIAAVNPVAASTTKSLPKTGEKISASTTLLGELLLLLALLSLARKKQEEE</sequence>
<feature type="compositionally biased region" description="Basic and acidic residues" evidence="5">
    <location>
        <begin position="3257"/>
        <end position="3285"/>
    </location>
</feature>
<feature type="region of interest" description="Disordered" evidence="5">
    <location>
        <begin position="3106"/>
        <end position="3208"/>
    </location>
</feature>
<dbReference type="InterPro" id="IPR044024">
    <property type="entry name" value="aRib"/>
</dbReference>
<feature type="region of interest" description="Disordered" evidence="5">
    <location>
        <begin position="2029"/>
        <end position="2065"/>
    </location>
</feature>
<dbReference type="InterPro" id="IPR019931">
    <property type="entry name" value="LPXTG_anchor"/>
</dbReference>
<dbReference type="SUPFAM" id="SSF46997">
    <property type="entry name" value="Bacterial immunoglobulin/albumin-binding domains"/>
    <property type="match status" value="1"/>
</dbReference>
<dbReference type="InterPro" id="IPR009063">
    <property type="entry name" value="Ig/albumin-bd_sf"/>
</dbReference>
<feature type="compositionally biased region" description="Polar residues" evidence="5">
    <location>
        <begin position="314"/>
        <end position="324"/>
    </location>
</feature>
<dbReference type="NCBIfam" id="TIGR01167">
    <property type="entry name" value="LPXTG_anchor"/>
    <property type="match status" value="1"/>
</dbReference>
<dbReference type="GO" id="GO:0016020">
    <property type="term" value="C:membrane"/>
    <property type="evidence" value="ECO:0007669"/>
    <property type="project" value="InterPro"/>
</dbReference>
<feature type="compositionally biased region" description="Basic and acidic residues" evidence="5">
    <location>
        <begin position="3642"/>
        <end position="3670"/>
    </location>
</feature>
<feature type="compositionally biased region" description="Polar residues" evidence="5">
    <location>
        <begin position="1997"/>
        <end position="2006"/>
    </location>
</feature>
<dbReference type="InterPro" id="IPR005877">
    <property type="entry name" value="YSIRK_signal_dom"/>
</dbReference>
<name>A0A380IEL2_STRAI</name>
<feature type="compositionally biased region" description="Basic and acidic residues" evidence="5">
    <location>
        <begin position="1721"/>
        <end position="1745"/>
    </location>
</feature>
<feature type="region of interest" description="Disordered" evidence="5">
    <location>
        <begin position="3719"/>
        <end position="3743"/>
    </location>
</feature>
<feature type="region of interest" description="Disordered" evidence="5">
    <location>
        <begin position="1343"/>
        <end position="1364"/>
    </location>
</feature>
<feature type="compositionally biased region" description="Basic and acidic residues" evidence="5">
    <location>
        <begin position="2561"/>
        <end position="2592"/>
    </location>
</feature>
<feature type="compositionally biased region" description="Basic and acidic residues" evidence="5">
    <location>
        <begin position="2949"/>
        <end position="2977"/>
    </location>
</feature>
<feature type="compositionally biased region" description="Basic and acidic residues" evidence="5">
    <location>
        <begin position="2408"/>
        <end position="2438"/>
    </location>
</feature>
<feature type="compositionally biased region" description="Low complexity" evidence="5">
    <location>
        <begin position="2547"/>
        <end position="2560"/>
    </location>
</feature>
<feature type="region of interest" description="Disordered" evidence="5">
    <location>
        <begin position="1721"/>
        <end position="1785"/>
    </location>
</feature>
<feature type="compositionally biased region" description="Low complexity" evidence="5">
    <location>
        <begin position="3163"/>
        <end position="3176"/>
    </location>
</feature>
<dbReference type="InterPro" id="IPR026395">
    <property type="entry name" value="CshA_fibril"/>
</dbReference>
<dbReference type="Proteomes" id="UP000255213">
    <property type="component" value="Unassembled WGS sequence"/>
</dbReference>
<feature type="compositionally biased region" description="Low complexity" evidence="5">
    <location>
        <begin position="2470"/>
        <end position="2486"/>
    </location>
</feature>
<evidence type="ECO:0000256" key="3">
    <source>
        <dbReference type="ARBA" id="ARBA00022729"/>
    </source>
</evidence>
<keyword evidence="4" id="KW-0572">Peptidoglycan-anchor</keyword>
<dbReference type="Pfam" id="PF00746">
    <property type="entry name" value="Gram_pos_anchor"/>
    <property type="match status" value="1"/>
</dbReference>
<feature type="compositionally biased region" description="Basic and acidic residues" evidence="5">
    <location>
        <begin position="1952"/>
        <end position="1976"/>
    </location>
</feature>
<dbReference type="NCBIfam" id="TIGR01168">
    <property type="entry name" value="YSIRK_signal"/>
    <property type="match status" value="1"/>
</dbReference>
<feature type="compositionally biased region" description="Polar residues" evidence="5">
    <location>
        <begin position="3293"/>
        <end position="3315"/>
    </location>
</feature>
<feature type="compositionally biased region" description="Low complexity" evidence="5">
    <location>
        <begin position="3548"/>
        <end position="3564"/>
    </location>
</feature>
<feature type="compositionally biased region" description="Basic and acidic residues" evidence="5">
    <location>
        <begin position="1413"/>
        <end position="1437"/>
    </location>
</feature>
<dbReference type="EMBL" id="UHEN01000001">
    <property type="protein sequence ID" value="SUN07309.1"/>
    <property type="molecule type" value="Genomic_DNA"/>
</dbReference>
<feature type="compositionally biased region" description="Basic and acidic residues" evidence="5">
    <location>
        <begin position="253"/>
        <end position="275"/>
    </location>
</feature>
<feature type="compositionally biased region" description="Polar residues" evidence="5">
    <location>
        <begin position="1753"/>
        <end position="1775"/>
    </location>
</feature>
<dbReference type="NCBIfam" id="TIGR04225">
    <property type="entry name" value="CshA_fibril_rpt"/>
    <property type="match status" value="3"/>
</dbReference>
<feature type="compositionally biased region" description="Low complexity" evidence="5">
    <location>
        <begin position="2855"/>
        <end position="2871"/>
    </location>
</feature>
<feature type="domain" description="Gram-positive cocci surface proteins LPxTG" evidence="6">
    <location>
        <begin position="3863"/>
        <end position="3897"/>
    </location>
</feature>
<feature type="compositionally biased region" description="Basic and acidic residues" evidence="5">
    <location>
        <begin position="2872"/>
        <end position="2900"/>
    </location>
</feature>
<feature type="region of interest" description="Disordered" evidence="5">
    <location>
        <begin position="3488"/>
        <end position="3528"/>
    </location>
</feature>
<evidence type="ECO:0000313" key="7">
    <source>
        <dbReference type="EMBL" id="SUN07309.1"/>
    </source>
</evidence>
<feature type="compositionally biased region" description="Basic and acidic residues" evidence="5">
    <location>
        <begin position="3106"/>
        <end position="3131"/>
    </location>
</feature>
<feature type="compositionally biased region" description="Low complexity" evidence="5">
    <location>
        <begin position="2932"/>
        <end position="2948"/>
    </location>
</feature>
<feature type="region of interest" description="Disordered" evidence="5">
    <location>
        <begin position="2333"/>
        <end position="2371"/>
    </location>
</feature>
<feature type="compositionally biased region" description="Basic and acidic residues" evidence="5">
    <location>
        <begin position="2641"/>
        <end position="2669"/>
    </location>
</feature>
<dbReference type="Pfam" id="PF04650">
    <property type="entry name" value="YSIRK_signal"/>
    <property type="match status" value="1"/>
</dbReference>
<feature type="compositionally biased region" description="Basic and acidic residues" evidence="5">
    <location>
        <begin position="3411"/>
        <end position="3438"/>
    </location>
</feature>
<feature type="compositionally biased region" description="Low complexity" evidence="5">
    <location>
        <begin position="3009"/>
        <end position="3025"/>
    </location>
</feature>
<feature type="compositionally biased region" description="Polar residues" evidence="5">
    <location>
        <begin position="2985"/>
        <end position="3007"/>
    </location>
</feature>
<feature type="compositionally biased region" description="Polar residues" evidence="5">
    <location>
        <begin position="2523"/>
        <end position="2545"/>
    </location>
</feature>
<reference evidence="7 8" key="1">
    <citation type="submission" date="2018-06" db="EMBL/GenBank/DDBJ databases">
        <authorList>
            <consortium name="Pathogen Informatics"/>
            <person name="Doyle S."/>
        </authorList>
    </citation>
    <scope>NUCLEOTIDE SEQUENCE [LARGE SCALE GENOMIC DNA]</scope>
    <source>
        <strain evidence="7 8">NCTC12957</strain>
    </source>
</reference>
<evidence type="ECO:0000313" key="8">
    <source>
        <dbReference type="Proteomes" id="UP000255213"/>
    </source>
</evidence>
<dbReference type="Gene3D" id="1.20.120.1850">
    <property type="entry name" value="Ebh helix bundles repeating unit (S and A modules)"/>
    <property type="match status" value="1"/>
</dbReference>
<feature type="compositionally biased region" description="Low complexity" evidence="5">
    <location>
        <begin position="2785"/>
        <end position="2794"/>
    </location>
</feature>
<feature type="compositionally biased region" description="Basic and acidic residues" evidence="5">
    <location>
        <begin position="2795"/>
        <end position="2823"/>
    </location>
</feature>
<feature type="region of interest" description="Disordered" evidence="5">
    <location>
        <begin position="2241"/>
        <end position="2296"/>
    </location>
</feature>
<dbReference type="SUPFAM" id="SSF49313">
    <property type="entry name" value="Cadherin-like"/>
    <property type="match status" value="1"/>
</dbReference>
<feature type="compositionally biased region" description="Basic and acidic residues" evidence="5">
    <location>
        <begin position="2029"/>
        <end position="2053"/>
    </location>
</feature>
<dbReference type="PROSITE" id="PS50847">
    <property type="entry name" value="GRAM_POS_ANCHORING"/>
    <property type="match status" value="1"/>
</dbReference>
<protein>
    <submittedName>
        <fullName evidence="7">Cell wall surface anchor family protein</fullName>
    </submittedName>
</protein>
<feature type="region of interest" description="Disordered" evidence="5">
    <location>
        <begin position="1997"/>
        <end position="2016"/>
    </location>
</feature>
<accession>A0A380IEL2</accession>
<feature type="compositionally biased region" description="Basic and acidic residues" evidence="5">
    <location>
        <begin position="3026"/>
        <end position="3054"/>
    </location>
</feature>
<feature type="region of interest" description="Disordered" evidence="5">
    <location>
        <begin position="240"/>
        <end position="324"/>
    </location>
</feature>
<evidence type="ECO:0000259" key="6">
    <source>
        <dbReference type="PROSITE" id="PS50847"/>
    </source>
</evidence>
<feature type="compositionally biased region" description="Basic and acidic residues" evidence="5">
    <location>
        <begin position="1343"/>
        <end position="1360"/>
    </location>
</feature>
<evidence type="ECO:0000256" key="1">
    <source>
        <dbReference type="ARBA" id="ARBA00022512"/>
    </source>
</evidence>
<feature type="region of interest" description="Disordered" evidence="5">
    <location>
        <begin position="1952"/>
        <end position="1988"/>
    </location>
</feature>
<organism evidence="7 8">
    <name type="scientific">Streptococcus acidominimus</name>
    <dbReference type="NCBI Taxonomy" id="1326"/>
    <lineage>
        <taxon>Bacteria</taxon>
        <taxon>Bacillati</taxon>
        <taxon>Bacillota</taxon>
        <taxon>Bacilli</taxon>
        <taxon>Lactobacillales</taxon>
        <taxon>Streptococcaceae</taxon>
        <taxon>Streptococcus</taxon>
    </lineage>
</organism>
<feature type="compositionally biased region" description="Basic and acidic residues" evidence="5">
    <location>
        <begin position="2715"/>
        <end position="2746"/>
    </location>
</feature>
<feature type="compositionally biased region" description="Low complexity" evidence="5">
    <location>
        <begin position="2624"/>
        <end position="2640"/>
    </location>
</feature>
<keyword evidence="1" id="KW-0134">Cell wall</keyword>
<feature type="region of interest" description="Disordered" evidence="5">
    <location>
        <begin position="1413"/>
        <end position="1477"/>
    </location>
</feature>
<feature type="region of interest" description="Disordered" evidence="5">
    <location>
        <begin position="3233"/>
        <end position="3374"/>
    </location>
</feature>
<feature type="region of interest" description="Disordered" evidence="5">
    <location>
        <begin position="3409"/>
        <end position="3438"/>
    </location>
</feature>
<dbReference type="InterPro" id="IPR045474">
    <property type="entry name" value="GEVED"/>
</dbReference>
<feature type="compositionally biased region" description="Basic and acidic residues" evidence="5">
    <location>
        <begin position="3565"/>
        <end position="3593"/>
    </location>
</feature>
<dbReference type="Pfam" id="PF07564">
    <property type="entry name" value="DUF1542"/>
    <property type="match status" value="33"/>
</dbReference>
<feature type="compositionally biased region" description="Low complexity" evidence="5">
    <location>
        <begin position="3317"/>
        <end position="3330"/>
    </location>
</feature>
<feature type="compositionally biased region" description="Basic and acidic residues" evidence="5">
    <location>
        <begin position="2333"/>
        <end position="2361"/>
    </location>
</feature>
<dbReference type="InterPro" id="IPR011439">
    <property type="entry name" value="DUF1542"/>
</dbReference>
<feature type="compositionally biased region" description="Polar residues" evidence="5">
    <location>
        <begin position="2446"/>
        <end position="2468"/>
    </location>
</feature>
<keyword evidence="2" id="KW-0964">Secreted</keyword>
<dbReference type="Pfam" id="PF20009">
    <property type="entry name" value="GEVED"/>
    <property type="match status" value="1"/>
</dbReference>
<feature type="region of interest" description="Disordered" evidence="5">
    <location>
        <begin position="2781"/>
        <end position="2835"/>
    </location>
</feature>
<evidence type="ECO:0000256" key="5">
    <source>
        <dbReference type="SAM" id="MobiDB-lite"/>
    </source>
</evidence>
<feature type="compositionally biased region" description="Basic and acidic residues" evidence="5">
    <location>
        <begin position="3488"/>
        <end position="3516"/>
    </location>
</feature>
<dbReference type="InterPro" id="IPR015919">
    <property type="entry name" value="Cadherin-like_sf"/>
</dbReference>
<feature type="compositionally biased region" description="Polar residues" evidence="5">
    <location>
        <begin position="3137"/>
        <end position="3161"/>
    </location>
</feature>
<feature type="compositionally biased region" description="Basic and acidic residues" evidence="5">
    <location>
        <begin position="3331"/>
        <end position="3362"/>
    </location>
</feature>
<feature type="region of interest" description="Disordered" evidence="5">
    <location>
        <begin position="2408"/>
        <end position="2759"/>
    </location>
</feature>
<feature type="compositionally biased region" description="Polar residues" evidence="5">
    <location>
        <begin position="2600"/>
        <end position="2622"/>
    </location>
</feature>
<feature type="compositionally biased region" description="Low complexity" evidence="5">
    <location>
        <begin position="2701"/>
        <end position="2714"/>
    </location>
</feature>
<dbReference type="Pfam" id="PF19076">
    <property type="entry name" value="CshA_repeat"/>
    <property type="match status" value="3"/>
</dbReference>
<dbReference type="Gene3D" id="3.10.20.890">
    <property type="match status" value="2"/>
</dbReference>
<feature type="compositionally biased region" description="Basic and acidic residues" evidence="5">
    <location>
        <begin position="3177"/>
        <end position="3208"/>
    </location>
</feature>
<feature type="compositionally biased region" description="Polar residues" evidence="5">
    <location>
        <begin position="1445"/>
        <end position="1467"/>
    </location>
</feature>
<feature type="compositionally biased region" description="Basic and acidic residues" evidence="5">
    <location>
        <begin position="288"/>
        <end position="308"/>
    </location>
</feature>
<feature type="compositionally biased region" description="Low complexity" evidence="5">
    <location>
        <begin position="3240"/>
        <end position="3256"/>
    </location>
</feature>
<dbReference type="RefSeq" id="WP_172459320.1">
    <property type="nucleotide sequence ID" value="NZ_UHEN01000001.1"/>
</dbReference>
<feature type="compositionally biased region" description="Basic and acidic residues" evidence="5">
    <location>
        <begin position="2243"/>
        <end position="2284"/>
    </location>
</feature>
<feature type="region of interest" description="Disordered" evidence="5">
    <location>
        <begin position="3542"/>
        <end position="3671"/>
    </location>
</feature>